<evidence type="ECO:0000256" key="1">
    <source>
        <dbReference type="ARBA" id="ARBA00022448"/>
    </source>
</evidence>
<dbReference type="Gene3D" id="3.40.50.300">
    <property type="entry name" value="P-loop containing nucleotide triphosphate hydrolases"/>
    <property type="match status" value="1"/>
</dbReference>
<keyword evidence="3" id="KW-0067">ATP-binding</keyword>
<dbReference type="EMBL" id="CP000282">
    <property type="protein sequence ID" value="ABD81232.1"/>
    <property type="molecule type" value="Genomic_DNA"/>
</dbReference>
<proteinExistence type="predicted"/>
<dbReference type="GO" id="GO:0022857">
    <property type="term" value="F:transmembrane transporter activity"/>
    <property type="evidence" value="ECO:0007669"/>
    <property type="project" value="TreeGrafter"/>
</dbReference>
<dbReference type="Pfam" id="PF00005">
    <property type="entry name" value="ABC_tran"/>
    <property type="match status" value="1"/>
</dbReference>
<dbReference type="SMART" id="SM00382">
    <property type="entry name" value="AAA"/>
    <property type="match status" value="1"/>
</dbReference>
<dbReference type="Proteomes" id="UP000001947">
    <property type="component" value="Chromosome"/>
</dbReference>
<evidence type="ECO:0000259" key="4">
    <source>
        <dbReference type="PROSITE" id="PS50893"/>
    </source>
</evidence>
<dbReference type="AlphaFoldDB" id="Q21J97"/>
<dbReference type="eggNOG" id="COG1136">
    <property type="taxonomic scope" value="Bacteria"/>
</dbReference>
<dbReference type="GO" id="GO:0005886">
    <property type="term" value="C:plasma membrane"/>
    <property type="evidence" value="ECO:0007669"/>
    <property type="project" value="TreeGrafter"/>
</dbReference>
<dbReference type="PANTHER" id="PTHR24220">
    <property type="entry name" value="IMPORT ATP-BINDING PROTEIN"/>
    <property type="match status" value="1"/>
</dbReference>
<dbReference type="SUPFAM" id="SSF52540">
    <property type="entry name" value="P-loop containing nucleoside triphosphate hydrolases"/>
    <property type="match status" value="1"/>
</dbReference>
<dbReference type="CDD" id="cd03255">
    <property type="entry name" value="ABC_MJ0796_LolCDE_FtsE"/>
    <property type="match status" value="1"/>
</dbReference>
<dbReference type="OrthoDB" id="9802264at2"/>
<accession>Q21J97</accession>
<dbReference type="InterPro" id="IPR003593">
    <property type="entry name" value="AAA+_ATPase"/>
</dbReference>
<dbReference type="InterPro" id="IPR027417">
    <property type="entry name" value="P-loop_NTPase"/>
</dbReference>
<name>Q21J97_SACD2</name>
<dbReference type="STRING" id="203122.Sde_1972"/>
<dbReference type="GO" id="GO:0016887">
    <property type="term" value="F:ATP hydrolysis activity"/>
    <property type="evidence" value="ECO:0007669"/>
    <property type="project" value="InterPro"/>
</dbReference>
<feature type="domain" description="ABC transporter" evidence="4">
    <location>
        <begin position="19"/>
        <end position="246"/>
    </location>
</feature>
<dbReference type="KEGG" id="sde:Sde_1972"/>
<organism evidence="5 6">
    <name type="scientific">Saccharophagus degradans (strain 2-40 / ATCC 43961 / DSM 17024)</name>
    <dbReference type="NCBI Taxonomy" id="203122"/>
    <lineage>
        <taxon>Bacteria</taxon>
        <taxon>Pseudomonadati</taxon>
        <taxon>Pseudomonadota</taxon>
        <taxon>Gammaproteobacteria</taxon>
        <taxon>Cellvibrionales</taxon>
        <taxon>Cellvibrionaceae</taxon>
        <taxon>Saccharophagus</taxon>
    </lineage>
</organism>
<dbReference type="InterPro" id="IPR017911">
    <property type="entry name" value="MacB-like_ATP-bd"/>
</dbReference>
<keyword evidence="6" id="KW-1185">Reference proteome</keyword>
<reference evidence="5 6" key="1">
    <citation type="journal article" date="2008" name="PLoS Genet.">
        <title>Complete genome sequence of the complex carbohydrate-degrading marine bacterium, Saccharophagus degradans strain 2-40 T.</title>
        <authorList>
            <person name="Weiner R.M."/>
            <person name="Taylor L.E.II."/>
            <person name="Henrissat B."/>
            <person name="Hauser L."/>
            <person name="Land M."/>
            <person name="Coutinho P.M."/>
            <person name="Rancurel C."/>
            <person name="Saunders E.H."/>
            <person name="Longmire A.G."/>
            <person name="Zhang H."/>
            <person name="Bayer E.A."/>
            <person name="Gilbert H.J."/>
            <person name="Larimer F."/>
            <person name="Zhulin I.B."/>
            <person name="Ekborg N.A."/>
            <person name="Lamed R."/>
            <person name="Richardson P.M."/>
            <person name="Borovok I."/>
            <person name="Hutcheson S."/>
        </authorList>
    </citation>
    <scope>NUCLEOTIDE SEQUENCE [LARGE SCALE GENOMIC DNA]</scope>
    <source>
        <strain evidence="6">2-40 / ATCC 43961 / DSM 17024</strain>
    </source>
</reference>
<dbReference type="PROSITE" id="PS50893">
    <property type="entry name" value="ABC_TRANSPORTER_2"/>
    <property type="match status" value="1"/>
</dbReference>
<evidence type="ECO:0000313" key="6">
    <source>
        <dbReference type="Proteomes" id="UP000001947"/>
    </source>
</evidence>
<gene>
    <name evidence="5" type="ordered locus">Sde_1972</name>
</gene>
<dbReference type="InterPro" id="IPR003439">
    <property type="entry name" value="ABC_transporter-like_ATP-bd"/>
</dbReference>
<evidence type="ECO:0000256" key="3">
    <source>
        <dbReference type="ARBA" id="ARBA00022840"/>
    </source>
</evidence>
<dbReference type="GeneID" id="98613646"/>
<dbReference type="HOGENOM" id="CLU_000604_1_22_6"/>
<dbReference type="RefSeq" id="WP_011468450.1">
    <property type="nucleotide sequence ID" value="NC_007912.1"/>
</dbReference>
<evidence type="ECO:0000313" key="5">
    <source>
        <dbReference type="EMBL" id="ABD81232.1"/>
    </source>
</evidence>
<evidence type="ECO:0000256" key="2">
    <source>
        <dbReference type="ARBA" id="ARBA00022741"/>
    </source>
</evidence>
<dbReference type="GO" id="GO:0005524">
    <property type="term" value="F:ATP binding"/>
    <property type="evidence" value="ECO:0007669"/>
    <property type="project" value="UniProtKB-KW"/>
</dbReference>
<keyword evidence="2" id="KW-0547">Nucleotide-binding</keyword>
<dbReference type="PANTHER" id="PTHR24220:SF611">
    <property type="entry name" value="ATP-BINDING COMPONENT OF ABC TRANSPORTER-RELATED"/>
    <property type="match status" value="1"/>
</dbReference>
<protein>
    <submittedName>
        <fullName evidence="5">ABC transporter related</fullName>
    </submittedName>
</protein>
<sequence length="247" mass="27164">MPKTTSPNPTINCNSSLAVEMHTVQFKYHKTANPVLSIPNWYLHAGEKAFIQGASGAGKSTFLKLLSGLLVPTQGAINVLGQPISQLKGAKRDRFRAKHIGFIFQQFNLIPYLSVRDNIAAAYYFSNNKSSSKKDFANRINELLNTLRLPLDIAERKTSALSIGQQQRVAIARALINNPELIIADEPTSALDAAARDSFMTLLLECVAENESTLIFVSHDKTLARGFDEIVDLQNLNEIQKGASHAN</sequence>
<dbReference type="InterPro" id="IPR015854">
    <property type="entry name" value="ABC_transpr_LolD-like"/>
</dbReference>
<keyword evidence="1" id="KW-0813">Transport</keyword>